<dbReference type="Pfam" id="PF12079">
    <property type="entry name" value="DUF3558"/>
    <property type="match status" value="1"/>
</dbReference>
<accession>A0ABZ1YQ07</accession>
<protein>
    <submittedName>
        <fullName evidence="1">DUF3558 domain-containing protein</fullName>
    </submittedName>
</protein>
<organism evidence="1 2">
    <name type="scientific">Nocardia vinacea</name>
    <dbReference type="NCBI Taxonomy" id="96468"/>
    <lineage>
        <taxon>Bacteria</taxon>
        <taxon>Bacillati</taxon>
        <taxon>Actinomycetota</taxon>
        <taxon>Actinomycetes</taxon>
        <taxon>Mycobacteriales</taxon>
        <taxon>Nocardiaceae</taxon>
        <taxon>Nocardia</taxon>
    </lineage>
</organism>
<evidence type="ECO:0000313" key="2">
    <source>
        <dbReference type="Proteomes" id="UP001432062"/>
    </source>
</evidence>
<gene>
    <name evidence="1" type="ORF">OG563_39735</name>
</gene>
<dbReference type="RefSeq" id="WP_327098402.1">
    <property type="nucleotide sequence ID" value="NZ_CP109149.1"/>
</dbReference>
<dbReference type="PROSITE" id="PS51257">
    <property type="entry name" value="PROKAR_LIPOPROTEIN"/>
    <property type="match status" value="1"/>
</dbReference>
<sequence length="193" mass="20342">MSERSPRHRRLAGAAVPVAVLALVTACTSDKGSATPESTTPAASSSAAGSTSAAATAFDPCTALTPQFLAQHQWDARAPEHKQTTTGAFTWKGCAYLAQARYTFGVQTTNGTLAQVREKFPAATELTIDGRKALRYEARPDVPGGCTVNIDMKSGSLYILVDDPRGLHPRKLSPCDNVTEIAESVVPLLPQGS</sequence>
<dbReference type="InterPro" id="IPR024520">
    <property type="entry name" value="DUF3558"/>
</dbReference>
<evidence type="ECO:0000313" key="1">
    <source>
        <dbReference type="EMBL" id="WUV45193.1"/>
    </source>
</evidence>
<dbReference type="Proteomes" id="UP001432062">
    <property type="component" value="Chromosome"/>
</dbReference>
<name>A0ABZ1YQ07_9NOCA</name>
<keyword evidence="2" id="KW-1185">Reference proteome</keyword>
<dbReference type="EMBL" id="CP109441">
    <property type="protein sequence ID" value="WUV45193.1"/>
    <property type="molecule type" value="Genomic_DNA"/>
</dbReference>
<proteinExistence type="predicted"/>
<reference evidence="1" key="1">
    <citation type="submission" date="2022-10" db="EMBL/GenBank/DDBJ databases">
        <title>The complete genomes of actinobacterial strains from the NBC collection.</title>
        <authorList>
            <person name="Joergensen T.S."/>
            <person name="Alvarez Arevalo M."/>
            <person name="Sterndorff E.B."/>
            <person name="Faurdal D."/>
            <person name="Vuksanovic O."/>
            <person name="Mourched A.-S."/>
            <person name="Charusanti P."/>
            <person name="Shaw S."/>
            <person name="Blin K."/>
            <person name="Weber T."/>
        </authorList>
    </citation>
    <scope>NUCLEOTIDE SEQUENCE</scope>
    <source>
        <strain evidence="1">NBC_01482</strain>
    </source>
</reference>